<proteinExistence type="predicted"/>
<feature type="compositionally biased region" description="Polar residues" evidence="1">
    <location>
        <begin position="8"/>
        <end position="20"/>
    </location>
</feature>
<protein>
    <submittedName>
        <fullName evidence="2">Uncharacterized protein</fullName>
    </submittedName>
</protein>
<organism evidence="2">
    <name type="scientific">Ensete ventricosum</name>
    <name type="common">Abyssinian banana</name>
    <name type="synonym">Musa ensete</name>
    <dbReference type="NCBI Taxonomy" id="4639"/>
    <lineage>
        <taxon>Eukaryota</taxon>
        <taxon>Viridiplantae</taxon>
        <taxon>Streptophyta</taxon>
        <taxon>Embryophyta</taxon>
        <taxon>Tracheophyta</taxon>
        <taxon>Spermatophyta</taxon>
        <taxon>Magnoliopsida</taxon>
        <taxon>Liliopsida</taxon>
        <taxon>Zingiberales</taxon>
        <taxon>Musaceae</taxon>
        <taxon>Ensete</taxon>
    </lineage>
</organism>
<dbReference type="AlphaFoldDB" id="A0A445MHV9"/>
<reference evidence="2" key="1">
    <citation type="journal article" date="2018" name="Data Brief">
        <title>Genome sequence data from 17 accessions of Ensete ventricosum, a staple food crop for millions in Ethiopia.</title>
        <authorList>
            <person name="Yemataw Z."/>
            <person name="Muzemil S."/>
            <person name="Ambachew D."/>
            <person name="Tripathi L."/>
            <person name="Tesfaye K."/>
            <person name="Chala A."/>
            <person name="Farbos A."/>
            <person name="O'Neill P."/>
            <person name="Moore K."/>
            <person name="Grant M."/>
            <person name="Studholme D.J."/>
        </authorList>
    </citation>
    <scope>NUCLEOTIDE SEQUENCE [LARGE SCALE GENOMIC DNA]</scope>
    <source>
        <tissue evidence="2">Leaf</tissue>
    </source>
</reference>
<dbReference type="EMBL" id="KV876038">
    <property type="protein sequence ID" value="RZR73855.1"/>
    <property type="molecule type" value="Genomic_DNA"/>
</dbReference>
<feature type="compositionally biased region" description="Basic and acidic residues" evidence="1">
    <location>
        <begin position="33"/>
        <end position="48"/>
    </location>
</feature>
<gene>
    <name evidence="2" type="ORF">BHM03_00028951</name>
</gene>
<evidence type="ECO:0000256" key="1">
    <source>
        <dbReference type="SAM" id="MobiDB-lite"/>
    </source>
</evidence>
<evidence type="ECO:0000313" key="2">
    <source>
        <dbReference type="EMBL" id="RZR73855.1"/>
    </source>
</evidence>
<dbReference type="Proteomes" id="UP000290560">
    <property type="component" value="Unassembled WGS sequence"/>
</dbReference>
<name>A0A445MHV9_ENSVE</name>
<accession>A0A445MHV9</accession>
<feature type="region of interest" description="Disordered" evidence="1">
    <location>
        <begin position="32"/>
        <end position="60"/>
    </location>
</feature>
<sequence length="87" mass="9497">MGPIMTEPPTQKRGTPTSATFPVYIIESLSQVQKEDAKSKEEAGESSKRGSPFAPEIRDKPIPTSFRLLALESYDGSSDPTEHVVAF</sequence>
<feature type="region of interest" description="Disordered" evidence="1">
    <location>
        <begin position="1"/>
        <end position="20"/>
    </location>
</feature>